<reference evidence="1" key="1">
    <citation type="journal article" date="2014" name="Front. Microbiol.">
        <title>High frequency of phylogenetically diverse reductive dehalogenase-homologous genes in deep subseafloor sedimentary metagenomes.</title>
        <authorList>
            <person name="Kawai M."/>
            <person name="Futagami T."/>
            <person name="Toyoda A."/>
            <person name="Takaki Y."/>
            <person name="Nishi S."/>
            <person name="Hori S."/>
            <person name="Arai W."/>
            <person name="Tsubouchi T."/>
            <person name="Morono Y."/>
            <person name="Uchiyama I."/>
            <person name="Ito T."/>
            <person name="Fujiyama A."/>
            <person name="Inagaki F."/>
            <person name="Takami H."/>
        </authorList>
    </citation>
    <scope>NUCLEOTIDE SEQUENCE</scope>
    <source>
        <strain evidence="1">Expedition CK06-06</strain>
    </source>
</reference>
<sequence length="68" mass="7712">ARMSNEITTDPDHAFGRPCIAGTNIPAEEVYGRFVAGDSITTLLWDYGVSQRRIEAAIRHWIKHKEEL</sequence>
<dbReference type="InterPro" id="IPR009057">
    <property type="entry name" value="Homeodomain-like_sf"/>
</dbReference>
<evidence type="ECO:0000313" key="1">
    <source>
        <dbReference type="EMBL" id="GAG27023.1"/>
    </source>
</evidence>
<dbReference type="SUPFAM" id="SSF46689">
    <property type="entry name" value="Homeodomain-like"/>
    <property type="match status" value="1"/>
</dbReference>
<accession>X0WR82</accession>
<dbReference type="InterPro" id="IPR007367">
    <property type="entry name" value="DUF433"/>
</dbReference>
<dbReference type="EMBL" id="BARS01034906">
    <property type="protein sequence ID" value="GAG27023.1"/>
    <property type="molecule type" value="Genomic_DNA"/>
</dbReference>
<dbReference type="Pfam" id="PF04255">
    <property type="entry name" value="DUF433"/>
    <property type="match status" value="1"/>
</dbReference>
<protein>
    <recommendedName>
        <fullName evidence="2">DUF433 domain-containing protein</fullName>
    </recommendedName>
</protein>
<dbReference type="Gene3D" id="1.10.10.10">
    <property type="entry name" value="Winged helix-like DNA-binding domain superfamily/Winged helix DNA-binding domain"/>
    <property type="match status" value="1"/>
</dbReference>
<dbReference type="InterPro" id="IPR036388">
    <property type="entry name" value="WH-like_DNA-bd_sf"/>
</dbReference>
<comment type="caution">
    <text evidence="1">The sequence shown here is derived from an EMBL/GenBank/DDBJ whole genome shotgun (WGS) entry which is preliminary data.</text>
</comment>
<name>X0WR82_9ZZZZ</name>
<evidence type="ECO:0008006" key="2">
    <source>
        <dbReference type="Google" id="ProtNLM"/>
    </source>
</evidence>
<gene>
    <name evidence="1" type="ORF">S01H1_53865</name>
</gene>
<feature type="non-terminal residue" evidence="1">
    <location>
        <position position="1"/>
    </location>
</feature>
<organism evidence="1">
    <name type="scientific">marine sediment metagenome</name>
    <dbReference type="NCBI Taxonomy" id="412755"/>
    <lineage>
        <taxon>unclassified sequences</taxon>
        <taxon>metagenomes</taxon>
        <taxon>ecological metagenomes</taxon>
    </lineage>
</organism>
<dbReference type="AlphaFoldDB" id="X0WR82"/>
<proteinExistence type="predicted"/>